<sequence length="212" mass="23035">MTTATVVLVAETGLDIAAARRLADYGELDDAGVARALEQVHVQRWGRADLPGHLTRIDALAAVVDDGVTPRLIRATQTSEAECLEALFRQWPLGPVDLVDWNGSARSLLAARALAHDRRLPGEFAAARVCALDARAAPAPVDHPAPAEQVELECLQLMAGLESRDTAPDVAERAMARYRLWLRWLACHGRMNARTRAAREARLAEIPLKDGA</sequence>
<gene>
    <name evidence="1" type="ORF">C41B8_12684</name>
</gene>
<keyword evidence="1" id="KW-0269">Exonuclease</keyword>
<dbReference type="GO" id="GO:0004527">
    <property type="term" value="F:exonuclease activity"/>
    <property type="evidence" value="ECO:0007669"/>
    <property type="project" value="UniProtKB-KW"/>
</dbReference>
<dbReference type="OrthoDB" id="13288at2"/>
<accession>A0A084IJP6</accession>
<keyword evidence="1" id="KW-0378">Hydrolase</keyword>
<dbReference type="STRING" id="1304275.C41B8_12684"/>
<evidence type="ECO:0000313" key="2">
    <source>
        <dbReference type="Proteomes" id="UP000028302"/>
    </source>
</evidence>
<proteinExistence type="predicted"/>
<evidence type="ECO:0000313" key="1">
    <source>
        <dbReference type="EMBL" id="KEZ76930.1"/>
    </source>
</evidence>
<keyword evidence="1" id="KW-0540">Nuclease</keyword>
<organism evidence="1 2">
    <name type="scientific">Salinisphaera hydrothermalis (strain C41B8)</name>
    <dbReference type="NCBI Taxonomy" id="1304275"/>
    <lineage>
        <taxon>Bacteria</taxon>
        <taxon>Pseudomonadati</taxon>
        <taxon>Pseudomonadota</taxon>
        <taxon>Gammaproteobacteria</taxon>
        <taxon>Salinisphaerales</taxon>
        <taxon>Salinisphaeraceae</taxon>
        <taxon>Salinisphaera</taxon>
    </lineage>
</organism>
<protein>
    <submittedName>
        <fullName evidence="1">3'-5' exonuclease</fullName>
    </submittedName>
</protein>
<keyword evidence="2" id="KW-1185">Reference proteome</keyword>
<dbReference type="AlphaFoldDB" id="A0A084IJP6"/>
<dbReference type="Proteomes" id="UP000028302">
    <property type="component" value="Unassembled WGS sequence"/>
</dbReference>
<comment type="caution">
    <text evidence="1">The sequence shown here is derived from an EMBL/GenBank/DDBJ whole genome shotgun (WGS) entry which is preliminary data.</text>
</comment>
<dbReference type="EMBL" id="APNK01000020">
    <property type="protein sequence ID" value="KEZ76930.1"/>
    <property type="molecule type" value="Genomic_DNA"/>
</dbReference>
<reference evidence="1 2" key="1">
    <citation type="submission" date="2013-03" db="EMBL/GenBank/DDBJ databases">
        <title>Salinisphaera hydrothermalis C41B8 Genome Sequencing.</title>
        <authorList>
            <person name="Li C."/>
            <person name="Lai Q."/>
            <person name="Shao Z."/>
        </authorList>
    </citation>
    <scope>NUCLEOTIDE SEQUENCE [LARGE SCALE GENOMIC DNA]</scope>
    <source>
        <strain evidence="1 2">C41B8</strain>
    </source>
</reference>
<dbReference type="RefSeq" id="WP_037338786.1">
    <property type="nucleotide sequence ID" value="NZ_APNK01000020.1"/>
</dbReference>
<name>A0A084IJP6_SALHC</name>